<evidence type="ECO:0000313" key="1">
    <source>
        <dbReference type="EMBL" id="KRX33989.1"/>
    </source>
</evidence>
<reference evidence="1 2" key="1">
    <citation type="submission" date="2015-01" db="EMBL/GenBank/DDBJ databases">
        <title>Evolution of Trichinella species and genotypes.</title>
        <authorList>
            <person name="Korhonen P.K."/>
            <person name="Edoardo P."/>
            <person name="Giuseppe L.R."/>
            <person name="Gasser R.B."/>
        </authorList>
    </citation>
    <scope>NUCLEOTIDE SEQUENCE [LARGE SCALE GENOMIC DNA]</scope>
    <source>
        <strain evidence="1">ISS417</strain>
    </source>
</reference>
<evidence type="ECO:0000313" key="2">
    <source>
        <dbReference type="Proteomes" id="UP000055048"/>
    </source>
</evidence>
<sequence>MDKMCSLYVSNCKQEQDKYLRMFVMPHLEQTDVNMTKHGVQSERKYSNSIHVTLASSSYLINQIQYLLMNDTICDKQRHTGTARKRLYVHANTGCKRYKLHGMTNKHQYVVRICTNAARLTQRNLLPTGKRHCTKHCTIQLQSGANSILTDVCDATFRTKCDMLPRAKGTP</sequence>
<keyword evidence="2" id="KW-1185">Reference proteome</keyword>
<accession>A0A0V0T529</accession>
<name>A0A0V0T529_9BILA</name>
<organism evidence="1 2">
    <name type="scientific">Trichinella murrelli</name>
    <dbReference type="NCBI Taxonomy" id="144512"/>
    <lineage>
        <taxon>Eukaryota</taxon>
        <taxon>Metazoa</taxon>
        <taxon>Ecdysozoa</taxon>
        <taxon>Nematoda</taxon>
        <taxon>Enoplea</taxon>
        <taxon>Dorylaimia</taxon>
        <taxon>Trichinellida</taxon>
        <taxon>Trichinellidae</taxon>
        <taxon>Trichinella</taxon>
    </lineage>
</organism>
<comment type="caution">
    <text evidence="1">The sequence shown here is derived from an EMBL/GenBank/DDBJ whole genome shotgun (WGS) entry which is preliminary data.</text>
</comment>
<proteinExistence type="predicted"/>
<protein>
    <submittedName>
        <fullName evidence="1">Uncharacterized protein</fullName>
    </submittedName>
</protein>
<dbReference type="EMBL" id="JYDJ01000658">
    <property type="protein sequence ID" value="KRX33989.1"/>
    <property type="molecule type" value="Genomic_DNA"/>
</dbReference>
<dbReference type="AlphaFoldDB" id="A0A0V0T529"/>
<gene>
    <name evidence="1" type="ORF">T05_8677</name>
</gene>
<dbReference type="Proteomes" id="UP000055048">
    <property type="component" value="Unassembled WGS sequence"/>
</dbReference>